<evidence type="ECO:0000313" key="3">
    <source>
        <dbReference type="EMBL" id="PSU34126.1"/>
    </source>
</evidence>
<keyword evidence="4" id="KW-1185">Reference proteome</keyword>
<gene>
    <name evidence="3" type="primary">tagH</name>
    <name evidence="3" type="ORF">C9I99_09015</name>
</gene>
<evidence type="ECO:0000259" key="2">
    <source>
        <dbReference type="PROSITE" id="PS50006"/>
    </source>
</evidence>
<dbReference type="InterPro" id="IPR046883">
    <property type="entry name" value="T6SS_FHA_C"/>
</dbReference>
<dbReference type="OrthoDB" id="273564at2"/>
<dbReference type="AlphaFoldDB" id="A0A2T3IZL0"/>
<reference evidence="3 4" key="1">
    <citation type="submission" date="2018-03" db="EMBL/GenBank/DDBJ databases">
        <title>Whole genome sequencing of Histamine producing bacteria.</title>
        <authorList>
            <person name="Butler K."/>
        </authorList>
    </citation>
    <scope>NUCLEOTIDE SEQUENCE [LARGE SCALE GENOMIC DNA]</scope>
    <source>
        <strain evidence="3 4">JCM 13586</strain>
    </source>
</reference>
<comment type="caution">
    <text evidence="3">The sequence shown here is derived from an EMBL/GenBank/DDBJ whole genome shotgun (WGS) entry which is preliminary data.</text>
</comment>
<organism evidence="3 4">
    <name type="scientific">Photobacterium lutimaris</name>
    <dbReference type="NCBI Taxonomy" id="388278"/>
    <lineage>
        <taxon>Bacteria</taxon>
        <taxon>Pseudomonadati</taxon>
        <taxon>Pseudomonadota</taxon>
        <taxon>Gammaproteobacteria</taxon>
        <taxon>Vibrionales</taxon>
        <taxon>Vibrionaceae</taxon>
        <taxon>Photobacterium</taxon>
    </lineage>
</organism>
<dbReference type="InterPro" id="IPR008984">
    <property type="entry name" value="SMAD_FHA_dom_sf"/>
</dbReference>
<sequence>MELILSVLSYHRFTSDLVNKMSFSFNDKKDTYSIGRSSQSDWCLPDPERVISGQHAFIRCYPGEFLITDLSTNGLFINKSIEALGKDNVYRLNNGDILSLGDYEIEVSLFESATAGSASQQHQISNADEIKKSMGHVGIPVKEQHFSNLQASGESSEGPEKPAVINASRPEFNGGPEDSFALTLSDYSEPGSFNENAIPEDWEHMLGSSITSPPEAKTNSLDDEVDAYRINESKSRPGNTPERKLADNGLDNNLSPDAAAFIRGLGINPDMIPAGASELWWNELGIITQQLMAGLMDALHQRSIFKQNSRLNQTLFKRQENNPLKFSATIEDAIHNLLNRNSTSFLSADKAVNEAFRDLEKHEQALLAGVEGTVHGLVKLLSPDSISIRGREHTLWQRITPSNTKSNNWDTYVAMYQRLEHDLDGASKAFYLDDFVKSYEAYLKGVK</sequence>
<feature type="region of interest" description="Disordered" evidence="1">
    <location>
        <begin position="229"/>
        <end position="251"/>
    </location>
</feature>
<dbReference type="Pfam" id="PF00498">
    <property type="entry name" value="FHA"/>
    <property type="match status" value="1"/>
</dbReference>
<dbReference type="SUPFAM" id="SSF49879">
    <property type="entry name" value="SMAD/FHA domain"/>
    <property type="match status" value="1"/>
</dbReference>
<evidence type="ECO:0000313" key="4">
    <source>
        <dbReference type="Proteomes" id="UP000241222"/>
    </source>
</evidence>
<name>A0A2T3IZL0_9GAMM</name>
<proteinExistence type="predicted"/>
<dbReference type="InterPro" id="IPR017735">
    <property type="entry name" value="T6SS_FHA"/>
</dbReference>
<accession>A0A2T3IZL0</accession>
<evidence type="ECO:0000256" key="1">
    <source>
        <dbReference type="SAM" id="MobiDB-lite"/>
    </source>
</evidence>
<dbReference type="CDD" id="cd00060">
    <property type="entry name" value="FHA"/>
    <property type="match status" value="1"/>
</dbReference>
<feature type="domain" description="FHA" evidence="2">
    <location>
        <begin position="32"/>
        <end position="78"/>
    </location>
</feature>
<dbReference type="Pfam" id="PF20232">
    <property type="entry name" value="T6SS_FHA_C"/>
    <property type="match status" value="1"/>
</dbReference>
<dbReference type="RefSeq" id="WP_107348554.1">
    <property type="nucleotide sequence ID" value="NZ_PYMH01000003.1"/>
</dbReference>
<dbReference type="EMBL" id="PYMH01000003">
    <property type="protein sequence ID" value="PSU34126.1"/>
    <property type="molecule type" value="Genomic_DNA"/>
</dbReference>
<dbReference type="Gene3D" id="2.60.200.20">
    <property type="match status" value="1"/>
</dbReference>
<dbReference type="PROSITE" id="PS50006">
    <property type="entry name" value="FHA_DOMAIN"/>
    <property type="match status" value="1"/>
</dbReference>
<feature type="compositionally biased region" description="Basic and acidic residues" evidence="1">
    <location>
        <begin position="229"/>
        <end position="246"/>
    </location>
</feature>
<dbReference type="SMART" id="SM00240">
    <property type="entry name" value="FHA"/>
    <property type="match status" value="1"/>
</dbReference>
<protein>
    <submittedName>
        <fullName evidence="3">Type VI secretion system-associated FHA domain protein TagH</fullName>
    </submittedName>
</protein>
<dbReference type="InterPro" id="IPR000253">
    <property type="entry name" value="FHA_dom"/>
</dbReference>
<dbReference type="Proteomes" id="UP000241222">
    <property type="component" value="Unassembled WGS sequence"/>
</dbReference>
<dbReference type="NCBIfam" id="TIGR03354">
    <property type="entry name" value="VI_FHA"/>
    <property type="match status" value="1"/>
</dbReference>